<name>F7VIG9_9PROT</name>
<sequence length="201" mass="21972">MGPLARHAVRAAAIGMFGLRCKRAAPDAPNAGNAPETYAEWSVWFERFEHGGEDDVLLGLAQGGKVNWTRGMANSFATRAASTLHARMETIRLMLQRHLEKSTDVNDLGRAMVNARRAFAQLSRYATLSCWPDPLPAQLADMIRQTTASIQKSLLESAASDRTGRLAKILRDNPIDRDLAPTTMATENGHASQTSGRCILL</sequence>
<dbReference type="AlphaFoldDB" id="F7VIG9"/>
<gene>
    <name evidence="1" type="ORF">ATPR_3168</name>
</gene>
<dbReference type="Proteomes" id="UP000004319">
    <property type="component" value="Unassembled WGS sequence"/>
</dbReference>
<comment type="caution">
    <text evidence="1">The sequence shown here is derived from an EMBL/GenBank/DDBJ whole genome shotgun (WGS) entry which is preliminary data.</text>
</comment>
<protein>
    <submittedName>
        <fullName evidence="1">Uncharacterized protein</fullName>
    </submittedName>
</protein>
<evidence type="ECO:0000313" key="1">
    <source>
        <dbReference type="EMBL" id="GAA10164.1"/>
    </source>
</evidence>
<proteinExistence type="predicted"/>
<dbReference type="EMBL" id="BABS01000178">
    <property type="protein sequence ID" value="GAA10164.1"/>
    <property type="molecule type" value="Genomic_DNA"/>
</dbReference>
<organism evidence="1 2">
    <name type="scientific">Acetobacter tropicalis NBRC 101654</name>
    <dbReference type="NCBI Taxonomy" id="749388"/>
    <lineage>
        <taxon>Bacteria</taxon>
        <taxon>Pseudomonadati</taxon>
        <taxon>Pseudomonadota</taxon>
        <taxon>Alphaproteobacteria</taxon>
        <taxon>Acetobacterales</taxon>
        <taxon>Acetobacteraceae</taxon>
        <taxon>Acetobacter</taxon>
    </lineage>
</organism>
<evidence type="ECO:0000313" key="2">
    <source>
        <dbReference type="Proteomes" id="UP000004319"/>
    </source>
</evidence>
<reference evidence="1 2" key="1">
    <citation type="journal article" date="2011" name="Biochem. Biophys. Res. Commun.">
        <title>Increased number of Arginine-based salt bridges contributes to the thermotolerance of thermotolerant acetic acid bacteria, Acetobacter tropicalis SKU1100.</title>
        <authorList>
            <person name="Matsutani M."/>
            <person name="Hirakawa H."/>
            <person name="Nishikura M."/>
            <person name="Soemphol W."/>
            <person name="Ali I.A.I."/>
            <person name="Yakushi T."/>
            <person name="Matsushita K."/>
        </authorList>
    </citation>
    <scope>NUCLEOTIDE SEQUENCE [LARGE SCALE GENOMIC DNA]</scope>
    <source>
        <strain evidence="1 2">NBRC 101654</strain>
    </source>
</reference>
<accession>F7VIG9</accession>